<dbReference type="Pfam" id="PF02891">
    <property type="entry name" value="zf-MIZ"/>
    <property type="match status" value="1"/>
</dbReference>
<comment type="similarity">
    <text evidence="3">Belongs to the PIAS family.</text>
</comment>
<dbReference type="UniPathway" id="UPA00886"/>
<evidence type="ECO:0008006" key="16">
    <source>
        <dbReference type="Google" id="ProtNLM"/>
    </source>
</evidence>
<dbReference type="InterPro" id="IPR036361">
    <property type="entry name" value="SAP_dom_sf"/>
</dbReference>
<keyword evidence="4" id="KW-0808">Transferase</keyword>
<dbReference type="GO" id="GO:0000785">
    <property type="term" value="C:chromatin"/>
    <property type="evidence" value="ECO:0007669"/>
    <property type="project" value="TreeGrafter"/>
</dbReference>
<evidence type="ECO:0000259" key="13">
    <source>
        <dbReference type="PROSITE" id="PS51044"/>
    </source>
</evidence>
<evidence type="ECO:0000256" key="11">
    <source>
        <dbReference type="SAM" id="MobiDB-lite"/>
    </source>
</evidence>
<dbReference type="Gramene" id="Kaladp0001s0217.1.v1.1">
    <property type="protein sequence ID" value="Kaladp0001s0217.1.v1.1"/>
    <property type="gene ID" value="Kaladp0001s0217.v1.1"/>
</dbReference>
<sequence>MASSRHSTALGYFDKLARFRIKELKDILTELGLPKQGKKQDLFERVVTILSDTEAYKVWAKKSTLGRDEIVDLIEDTYSKMQATNAIDLATTGEGVSNNSLQRREEHADRFESQLKIRCLCENPLSTESMIKCDDLKCCVWQHLSCVIIPDKPVAGGPNPPELFYCEICRLSRADPFLVTMAHPLNPVKLKVKNVPIDGSNPVLHLEKTFQLTRADKDLLSKKEYDVQAWCMLVNDQVPFRMQWPQYPDLQVNGMPVRATNRPGSQVLGSNGRDDGPIITQCTRDGLNKISLAANDTRTFCFGVRLIKRRSLQQIRNLVPEELDGESIEEALARVRRCIGGGSSAEDTDSDNELVVIAESHVISLRCPMSGSRIKVAGRFRPCVHLGGFDLDIFLEMNQRSRKWQCPICLKNYSLADIIIDPFFNRIASMMQNCSDDITDIEVKPDGCWRVKTKNEVERRSVGELALWHFSNGSRCNFSEGEDSEKMEMPCRMKQEGWSESPTGQNLQKVVPMSISASGSFREEDDHSVNQDGYGTADYISNGIEYDCVSLNFDPANQKDRVSYGAPSNADVIVLSDSEDDEPSMVAGAVPSSFTPIPEISLDLPFAEWANPFEDCSISLVDPNNTVSPSVADVQNIPANGPSSTNGDIAPPAAAGTAPAISDAPISVSEYLLPFGGADPSLQTYPLPVPSNVSMDYEVRDQMNVANGIYSNDWISLRLGDSQGANNQATPKSNGLDLRNQPLAEKGAGDPMTDHAATLLLGLTDRELGNTSRPRFDSPFSFPRQKRSVRQRTYLSIDSD</sequence>
<reference evidence="14" key="1">
    <citation type="submission" date="2021-01" db="UniProtKB">
        <authorList>
            <consortium name="EnsemblPlants"/>
        </authorList>
    </citation>
    <scope>IDENTIFICATION</scope>
</reference>
<feature type="domain" description="SAP" evidence="12">
    <location>
        <begin position="16"/>
        <end position="50"/>
    </location>
</feature>
<dbReference type="SMART" id="SM00513">
    <property type="entry name" value="SAP"/>
    <property type="match status" value="1"/>
</dbReference>
<dbReference type="SUPFAM" id="SSF57903">
    <property type="entry name" value="FYVE/PHD zinc finger"/>
    <property type="match status" value="1"/>
</dbReference>
<dbReference type="GO" id="GO:0008270">
    <property type="term" value="F:zinc ion binding"/>
    <property type="evidence" value="ECO:0007669"/>
    <property type="project" value="UniProtKB-KW"/>
</dbReference>
<dbReference type="InterPro" id="IPR031141">
    <property type="entry name" value="SIZ1/2_SP-RING"/>
</dbReference>
<proteinExistence type="inferred from homology"/>
<keyword evidence="6 10" id="KW-0863">Zinc-finger</keyword>
<dbReference type="PROSITE" id="PS50800">
    <property type="entry name" value="SAP"/>
    <property type="match status" value="1"/>
</dbReference>
<keyword evidence="7" id="KW-0833">Ubl conjugation pathway</keyword>
<evidence type="ECO:0000313" key="14">
    <source>
        <dbReference type="EnsemblPlants" id="Kaladp0001s0217.1.v1.1"/>
    </source>
</evidence>
<name>A0A7N0R8M5_KALFE</name>
<dbReference type="InterPro" id="IPR004181">
    <property type="entry name" value="Znf_MIZ"/>
</dbReference>
<evidence type="ECO:0000256" key="6">
    <source>
        <dbReference type="ARBA" id="ARBA00022771"/>
    </source>
</evidence>
<evidence type="ECO:0000256" key="4">
    <source>
        <dbReference type="ARBA" id="ARBA00022679"/>
    </source>
</evidence>
<evidence type="ECO:0000256" key="8">
    <source>
        <dbReference type="ARBA" id="ARBA00022833"/>
    </source>
</evidence>
<dbReference type="GO" id="GO:0061665">
    <property type="term" value="F:SUMO ligase activity"/>
    <property type="evidence" value="ECO:0007669"/>
    <property type="project" value="TreeGrafter"/>
</dbReference>
<dbReference type="GO" id="GO:0005634">
    <property type="term" value="C:nucleus"/>
    <property type="evidence" value="ECO:0007669"/>
    <property type="project" value="UniProtKB-SubCell"/>
</dbReference>
<organism evidence="14 15">
    <name type="scientific">Kalanchoe fedtschenkoi</name>
    <name type="common">Lavender scallops</name>
    <name type="synonym">South American air plant</name>
    <dbReference type="NCBI Taxonomy" id="63787"/>
    <lineage>
        <taxon>Eukaryota</taxon>
        <taxon>Viridiplantae</taxon>
        <taxon>Streptophyta</taxon>
        <taxon>Embryophyta</taxon>
        <taxon>Tracheophyta</taxon>
        <taxon>Spermatophyta</taxon>
        <taxon>Magnoliopsida</taxon>
        <taxon>eudicotyledons</taxon>
        <taxon>Gunneridae</taxon>
        <taxon>Pentapetalae</taxon>
        <taxon>Saxifragales</taxon>
        <taxon>Crassulaceae</taxon>
        <taxon>Kalanchoe</taxon>
    </lineage>
</organism>
<dbReference type="InterPro" id="IPR001965">
    <property type="entry name" value="Znf_PHD"/>
</dbReference>
<feature type="region of interest" description="Disordered" evidence="11">
    <location>
        <begin position="725"/>
        <end position="752"/>
    </location>
</feature>
<evidence type="ECO:0000256" key="3">
    <source>
        <dbReference type="ARBA" id="ARBA00005383"/>
    </source>
</evidence>
<dbReference type="EnsemblPlants" id="Kaladp0001s0217.1.v1.1">
    <property type="protein sequence ID" value="Kaladp0001s0217.1.v1.1"/>
    <property type="gene ID" value="Kaladp0001s0217.v1.1"/>
</dbReference>
<dbReference type="PROSITE" id="PS01359">
    <property type="entry name" value="ZF_PHD_1"/>
    <property type="match status" value="1"/>
</dbReference>
<dbReference type="SMART" id="SM00249">
    <property type="entry name" value="PHD"/>
    <property type="match status" value="1"/>
</dbReference>
<evidence type="ECO:0000256" key="7">
    <source>
        <dbReference type="ARBA" id="ARBA00022786"/>
    </source>
</evidence>
<evidence type="ECO:0000256" key="10">
    <source>
        <dbReference type="PROSITE-ProRule" id="PRU00452"/>
    </source>
</evidence>
<dbReference type="InterPro" id="IPR013083">
    <property type="entry name" value="Znf_RING/FYVE/PHD"/>
</dbReference>
<dbReference type="SUPFAM" id="SSF68906">
    <property type="entry name" value="SAP domain"/>
    <property type="match status" value="1"/>
</dbReference>
<dbReference type="Pfam" id="PF02037">
    <property type="entry name" value="SAP"/>
    <property type="match status" value="1"/>
</dbReference>
<dbReference type="PANTHER" id="PTHR10782:SF102">
    <property type="entry name" value="E3 SUMO-PROTEIN LIGASE SIZ1"/>
    <property type="match status" value="1"/>
</dbReference>
<evidence type="ECO:0000256" key="5">
    <source>
        <dbReference type="ARBA" id="ARBA00022723"/>
    </source>
</evidence>
<dbReference type="InterPro" id="IPR011011">
    <property type="entry name" value="Znf_FYVE_PHD"/>
</dbReference>
<keyword evidence="8" id="KW-0862">Zinc</keyword>
<keyword evidence="9" id="KW-0539">Nucleus</keyword>
<dbReference type="CDD" id="cd15570">
    <property type="entry name" value="PHD_Bye1p_SIZ1_like"/>
    <property type="match status" value="1"/>
</dbReference>
<keyword evidence="5" id="KW-0479">Metal-binding</keyword>
<dbReference type="PROSITE" id="PS51044">
    <property type="entry name" value="ZF_SP_RING"/>
    <property type="match status" value="1"/>
</dbReference>
<dbReference type="Proteomes" id="UP000594263">
    <property type="component" value="Unplaced"/>
</dbReference>
<accession>A0A7N0R8M5</accession>
<dbReference type="GO" id="GO:0016925">
    <property type="term" value="P:protein sumoylation"/>
    <property type="evidence" value="ECO:0007669"/>
    <property type="project" value="UniProtKB-UniPathway"/>
</dbReference>
<keyword evidence="15" id="KW-1185">Reference proteome</keyword>
<dbReference type="AlphaFoldDB" id="A0A7N0R8M5"/>
<evidence type="ECO:0000313" key="15">
    <source>
        <dbReference type="Proteomes" id="UP000594263"/>
    </source>
</evidence>
<dbReference type="CDD" id="cd16792">
    <property type="entry name" value="SP-RING_Siz-like"/>
    <property type="match status" value="1"/>
</dbReference>
<evidence type="ECO:0000256" key="1">
    <source>
        <dbReference type="ARBA" id="ARBA00004123"/>
    </source>
</evidence>
<comment type="pathway">
    <text evidence="2">Protein modification; protein sumoylation.</text>
</comment>
<evidence type="ECO:0000259" key="12">
    <source>
        <dbReference type="PROSITE" id="PS50800"/>
    </source>
</evidence>
<protein>
    <recommendedName>
        <fullName evidence="16">E3 SUMO-protein ligase SIZ1</fullName>
    </recommendedName>
</protein>
<dbReference type="PANTHER" id="PTHR10782">
    <property type="entry name" value="ZINC FINGER MIZ DOMAIN-CONTAINING PROTEIN"/>
    <property type="match status" value="1"/>
</dbReference>
<dbReference type="Gene3D" id="1.10.720.30">
    <property type="entry name" value="SAP domain"/>
    <property type="match status" value="1"/>
</dbReference>
<dbReference type="InterPro" id="IPR019786">
    <property type="entry name" value="Zinc_finger_PHD-type_CS"/>
</dbReference>
<evidence type="ECO:0000256" key="2">
    <source>
        <dbReference type="ARBA" id="ARBA00004718"/>
    </source>
</evidence>
<dbReference type="Gene3D" id="3.30.40.10">
    <property type="entry name" value="Zinc/RING finger domain, C3HC4 (zinc finger)"/>
    <property type="match status" value="2"/>
</dbReference>
<dbReference type="InterPro" id="IPR003034">
    <property type="entry name" value="SAP_dom"/>
</dbReference>
<evidence type="ECO:0000256" key="9">
    <source>
        <dbReference type="ARBA" id="ARBA00023242"/>
    </source>
</evidence>
<comment type="subcellular location">
    <subcellularLocation>
        <location evidence="1">Nucleus</location>
    </subcellularLocation>
</comment>
<feature type="domain" description="SP-RING-type" evidence="13">
    <location>
        <begin position="350"/>
        <end position="433"/>
    </location>
</feature>